<dbReference type="GO" id="GO:0007165">
    <property type="term" value="P:signal transduction"/>
    <property type="evidence" value="ECO:0007669"/>
    <property type="project" value="InterPro"/>
</dbReference>
<dbReference type="PANTHER" id="PTHR11200:SF300">
    <property type="entry name" value="TYPE II INOSITOL 1,4,5-TRISPHOSPHATE 5-PHOSPHATASE"/>
    <property type="match status" value="1"/>
</dbReference>
<keyword evidence="6" id="KW-0255">Endonuclease</keyword>
<dbReference type="Gene3D" id="2.60.40.10">
    <property type="entry name" value="Immunoglobulins"/>
    <property type="match status" value="1"/>
</dbReference>
<evidence type="ECO:0000313" key="6">
    <source>
        <dbReference type="EMBL" id="KAF8452599.1"/>
    </source>
</evidence>
<dbReference type="InterPro" id="IPR013783">
    <property type="entry name" value="Ig-like_fold"/>
</dbReference>
<dbReference type="SMART" id="SM00128">
    <property type="entry name" value="IPPc"/>
    <property type="match status" value="1"/>
</dbReference>
<reference evidence="6" key="2">
    <citation type="journal article" date="2020" name="Nat. Commun.">
        <title>Large-scale genome sequencing of mycorrhizal fungi provides insights into the early evolution of symbiotic traits.</title>
        <authorList>
            <person name="Miyauchi S."/>
            <person name="Kiss E."/>
            <person name="Kuo A."/>
            <person name="Drula E."/>
            <person name="Kohler A."/>
            <person name="Sanchez-Garcia M."/>
            <person name="Morin E."/>
            <person name="Andreopoulos B."/>
            <person name="Barry K.W."/>
            <person name="Bonito G."/>
            <person name="Buee M."/>
            <person name="Carver A."/>
            <person name="Chen C."/>
            <person name="Cichocki N."/>
            <person name="Clum A."/>
            <person name="Culley D."/>
            <person name="Crous P.W."/>
            <person name="Fauchery L."/>
            <person name="Girlanda M."/>
            <person name="Hayes R.D."/>
            <person name="Keri Z."/>
            <person name="LaButti K."/>
            <person name="Lipzen A."/>
            <person name="Lombard V."/>
            <person name="Magnuson J."/>
            <person name="Maillard F."/>
            <person name="Murat C."/>
            <person name="Nolan M."/>
            <person name="Ohm R.A."/>
            <person name="Pangilinan J."/>
            <person name="Pereira M.F."/>
            <person name="Perotto S."/>
            <person name="Peter M."/>
            <person name="Pfister S."/>
            <person name="Riley R."/>
            <person name="Sitrit Y."/>
            <person name="Stielow J.B."/>
            <person name="Szollosi G."/>
            <person name="Zifcakova L."/>
            <person name="Stursova M."/>
            <person name="Spatafora J.W."/>
            <person name="Tedersoo L."/>
            <person name="Vaario L.M."/>
            <person name="Yamada A."/>
            <person name="Yan M."/>
            <person name="Wang P."/>
            <person name="Xu J."/>
            <person name="Bruns T."/>
            <person name="Baldrian P."/>
            <person name="Vilgalys R."/>
            <person name="Dunand C."/>
            <person name="Henrissat B."/>
            <person name="Grigoriev I.V."/>
            <person name="Hibbett D."/>
            <person name="Nagy L.G."/>
            <person name="Martin F.M."/>
        </authorList>
    </citation>
    <scope>NUCLEOTIDE SEQUENCE</scope>
    <source>
        <strain evidence="6">BED1</strain>
    </source>
</reference>
<dbReference type="InterPro" id="IPR008936">
    <property type="entry name" value="Rho_GTPase_activation_prot"/>
</dbReference>
<comment type="subcellular location">
    <subcellularLocation>
        <location evidence="2">Cytoplasmic vesicle</location>
        <location evidence="2">Phagosome membrane</location>
    </subcellularLocation>
    <subcellularLocation>
        <location evidence="1">Early endosome membrane</location>
    </subcellularLocation>
</comment>
<keyword evidence="3" id="KW-0967">Endosome</keyword>
<evidence type="ECO:0000259" key="5">
    <source>
        <dbReference type="PROSITE" id="PS50238"/>
    </source>
</evidence>
<keyword evidence="6" id="KW-0540">Nuclease</keyword>
<evidence type="ECO:0000313" key="7">
    <source>
        <dbReference type="Proteomes" id="UP001194468"/>
    </source>
</evidence>
<dbReference type="Gene3D" id="1.10.555.10">
    <property type="entry name" value="Rho GTPase activation protein"/>
    <property type="match status" value="1"/>
</dbReference>
<feature type="domain" description="Rho-GAP" evidence="5">
    <location>
        <begin position="785"/>
        <end position="982"/>
    </location>
</feature>
<dbReference type="Pfam" id="PF22669">
    <property type="entry name" value="Exo_endo_phos2"/>
    <property type="match status" value="1"/>
</dbReference>
<dbReference type="PROSITE" id="PS50238">
    <property type="entry name" value="RHOGAP"/>
    <property type="match status" value="1"/>
</dbReference>
<reference evidence="6" key="1">
    <citation type="submission" date="2019-10" db="EMBL/GenBank/DDBJ databases">
        <authorList>
            <consortium name="DOE Joint Genome Institute"/>
            <person name="Kuo A."/>
            <person name="Miyauchi S."/>
            <person name="Kiss E."/>
            <person name="Drula E."/>
            <person name="Kohler A."/>
            <person name="Sanchez-Garcia M."/>
            <person name="Andreopoulos B."/>
            <person name="Barry K.W."/>
            <person name="Bonito G."/>
            <person name="Buee M."/>
            <person name="Carver A."/>
            <person name="Chen C."/>
            <person name="Cichocki N."/>
            <person name="Clum A."/>
            <person name="Culley D."/>
            <person name="Crous P.W."/>
            <person name="Fauchery L."/>
            <person name="Girlanda M."/>
            <person name="Hayes R."/>
            <person name="Keri Z."/>
            <person name="LaButti K."/>
            <person name="Lipzen A."/>
            <person name="Lombard V."/>
            <person name="Magnuson J."/>
            <person name="Maillard F."/>
            <person name="Morin E."/>
            <person name="Murat C."/>
            <person name="Nolan M."/>
            <person name="Ohm R."/>
            <person name="Pangilinan J."/>
            <person name="Pereira M."/>
            <person name="Perotto S."/>
            <person name="Peter M."/>
            <person name="Riley R."/>
            <person name="Sitrit Y."/>
            <person name="Stielow B."/>
            <person name="Szollosi G."/>
            <person name="Zifcakova L."/>
            <person name="Stursova M."/>
            <person name="Spatafora J.W."/>
            <person name="Tedersoo L."/>
            <person name="Vaario L.-M."/>
            <person name="Yamada A."/>
            <person name="Yan M."/>
            <person name="Wang P."/>
            <person name="Xu J."/>
            <person name="Bruns T."/>
            <person name="Baldrian P."/>
            <person name="Vilgalys R."/>
            <person name="Henrissat B."/>
            <person name="Grigoriev I.V."/>
            <person name="Hibbett D."/>
            <person name="Nagy L.G."/>
            <person name="Martin F.M."/>
        </authorList>
    </citation>
    <scope>NUCLEOTIDE SEQUENCE</scope>
    <source>
        <strain evidence="6">BED1</strain>
    </source>
</reference>
<evidence type="ECO:0000256" key="1">
    <source>
        <dbReference type="ARBA" id="ARBA00004146"/>
    </source>
</evidence>
<comment type="caution">
    <text evidence="6">The sequence shown here is derived from an EMBL/GenBank/DDBJ whole genome shotgun (WGS) entry which is preliminary data.</text>
</comment>
<protein>
    <submittedName>
        <fullName evidence="6">Endonuclease/exonuclease/phosphatase</fullName>
    </submittedName>
</protein>
<dbReference type="GO" id="GO:0046856">
    <property type="term" value="P:phosphatidylinositol dephosphorylation"/>
    <property type="evidence" value="ECO:0007669"/>
    <property type="project" value="InterPro"/>
</dbReference>
<dbReference type="Proteomes" id="UP001194468">
    <property type="component" value="Unassembled WGS sequence"/>
</dbReference>
<keyword evidence="4" id="KW-0968">Cytoplasmic vesicle</keyword>
<dbReference type="SUPFAM" id="SSF56219">
    <property type="entry name" value="DNase I-like"/>
    <property type="match status" value="1"/>
</dbReference>
<gene>
    <name evidence="6" type="ORF">L210DRAFT_3639087</name>
</gene>
<dbReference type="Gene3D" id="3.60.10.10">
    <property type="entry name" value="Endonuclease/exonuclease/phosphatase"/>
    <property type="match status" value="1"/>
</dbReference>
<dbReference type="InterPro" id="IPR000300">
    <property type="entry name" value="IPPc"/>
</dbReference>
<keyword evidence="6" id="KW-0378">Hydrolase</keyword>
<dbReference type="InterPro" id="IPR036691">
    <property type="entry name" value="Endo/exonu/phosph_ase_sf"/>
</dbReference>
<dbReference type="SUPFAM" id="SSF48350">
    <property type="entry name" value="GTPase activation domain, GAP"/>
    <property type="match status" value="1"/>
</dbReference>
<dbReference type="PANTHER" id="PTHR11200">
    <property type="entry name" value="INOSITOL 5-PHOSPHATASE"/>
    <property type="match status" value="1"/>
</dbReference>
<organism evidence="6 7">
    <name type="scientific">Boletus edulis BED1</name>
    <dbReference type="NCBI Taxonomy" id="1328754"/>
    <lineage>
        <taxon>Eukaryota</taxon>
        <taxon>Fungi</taxon>
        <taxon>Dikarya</taxon>
        <taxon>Basidiomycota</taxon>
        <taxon>Agaricomycotina</taxon>
        <taxon>Agaricomycetes</taxon>
        <taxon>Agaricomycetidae</taxon>
        <taxon>Boletales</taxon>
        <taxon>Boletineae</taxon>
        <taxon>Boletaceae</taxon>
        <taxon>Boletoideae</taxon>
        <taxon>Boletus</taxon>
    </lineage>
</organism>
<dbReference type="AlphaFoldDB" id="A0AAD4C9Q5"/>
<dbReference type="EMBL" id="WHUW01000001">
    <property type="protein sequence ID" value="KAF8452599.1"/>
    <property type="molecule type" value="Genomic_DNA"/>
</dbReference>
<dbReference type="InterPro" id="IPR000198">
    <property type="entry name" value="RhoGAP_dom"/>
</dbReference>
<dbReference type="GO" id="GO:0031901">
    <property type="term" value="C:early endosome membrane"/>
    <property type="evidence" value="ECO:0007669"/>
    <property type="project" value="UniProtKB-SubCell"/>
</dbReference>
<name>A0AAD4C9Q5_BOLED</name>
<proteinExistence type="predicted"/>
<evidence type="ECO:0000256" key="4">
    <source>
        <dbReference type="ARBA" id="ARBA00023329"/>
    </source>
</evidence>
<dbReference type="InterPro" id="IPR046985">
    <property type="entry name" value="IP5"/>
</dbReference>
<accession>A0AAD4C9Q5</accession>
<sequence length="982" mass="108989">MSSHQDDVVRSLLRPSESLRCLLDVEPAVHDARSARTDPTDTPVRRRLVAVVTHRFNHAHDTEVGSLLVLNATATSGVPKVVDALPITEYLVLAVAQTGPTDLPRAETDPSAPTESWSAWLLSIRRDAQDTRSLAFAVRARHTTKLQSFTAECRRLKEIAATTHPVGSAFAWVDAYVSDLSSRRLDLRLRKQPLLARLSRAIAGLPGDDVSDISIVRRDWIEQVAAKEASGGNVKHLKIRLGTFNVNGKAPSQDLYPWIRSSGSESQPKPGWISPLKLSPFEFSSDPFHQELRENNLLTATADLQALGDPDVLVLGFQELDLSTEALLYTTSTLKEDEWLTAIFAGLGEKCVLYEKLASRQLVGMLLIVIVKKVLVPCFTDVRSCDAGSGIMRFMGNKGATAIRLEFTPKVLDLQSATHRPTILTFVNAHLAASDEMVDRRNYDFQELSTRLTFSPNGSNGSYPSTSIVGDTYNVYQSDVLFWMRLGPGRPHTFHLDLNYRLDLPDRDTRELLFSHTSGIDGIQTLLLYDQLRATIRSNNAFSDFTEHPITHLPTYRLALGASASKDQLGYDMKRKPAWTDRILYMSPPDVKVAQVAYRSHPEITMSDHQPVSADFDVSLALVDRSKYENVVSALHRGLAGFEDSERRPKIKIQPISIDFGVVKYQQTIHREVVIQNEGDTPCVFRFVGSEADSELVAPSWLRIEPEVGFLRPDETMTILLSAYVDNDSAAKLNVGLAMFECTLILHTALGKDDFISVSGCYQYTCFANTLKRLTRLAGPIRNLKSPEELLPAGQAMNAPTEIIRLINWMMTHISATDMLFEYPAQERLCHVIREVGCLVVGYACCLDTGDEFPSEGPDGDHRALVAAFSSTLVALLDSLIEPVVPARLHTQCLQARDKDEAFEVLSAFPHESINVWISLTAMLHFIAKQGASKDDSNPTSTMKAHRLVSVFAPVLLRDDPTGIHPRASPLGKRGFLLRFID</sequence>
<dbReference type="Pfam" id="PF21310">
    <property type="entry name" value="OCRL-like_ASH"/>
    <property type="match status" value="1"/>
</dbReference>
<dbReference type="InterPro" id="IPR048869">
    <property type="entry name" value="OCRL-1_2_ASH"/>
</dbReference>
<dbReference type="GO" id="GO:0004439">
    <property type="term" value="F:phosphatidylinositol-4,5-bisphosphate 5-phosphatase activity"/>
    <property type="evidence" value="ECO:0007669"/>
    <property type="project" value="TreeGrafter"/>
</dbReference>
<evidence type="ECO:0000256" key="2">
    <source>
        <dbReference type="ARBA" id="ARBA00004580"/>
    </source>
</evidence>
<dbReference type="GO" id="GO:0004519">
    <property type="term" value="F:endonuclease activity"/>
    <property type="evidence" value="ECO:0007669"/>
    <property type="project" value="UniProtKB-KW"/>
</dbReference>
<evidence type="ECO:0000256" key="3">
    <source>
        <dbReference type="ARBA" id="ARBA00022753"/>
    </source>
</evidence>
<keyword evidence="7" id="KW-1185">Reference proteome</keyword>